<dbReference type="EMBL" id="SJOI01000001">
    <property type="protein sequence ID" value="TCL05405.1"/>
    <property type="molecule type" value="Genomic_DNA"/>
</dbReference>
<dbReference type="AlphaFoldDB" id="A0A4R1NCW9"/>
<gene>
    <name evidence="1" type="ORF">EZJ58_3586</name>
</gene>
<organism evidence="1 2">
    <name type="scientific">Sodalis ligni</name>
    <dbReference type="NCBI Taxonomy" id="2697027"/>
    <lineage>
        <taxon>Bacteria</taxon>
        <taxon>Pseudomonadati</taxon>
        <taxon>Pseudomonadota</taxon>
        <taxon>Gammaproteobacteria</taxon>
        <taxon>Enterobacterales</taxon>
        <taxon>Bruguierivoracaceae</taxon>
        <taxon>Sodalis</taxon>
    </lineage>
</organism>
<protein>
    <submittedName>
        <fullName evidence="1">Uncharacterized protein</fullName>
    </submittedName>
</protein>
<comment type="caution">
    <text evidence="1">The sequence shown here is derived from an EMBL/GenBank/DDBJ whole genome shotgun (WGS) entry which is preliminary data.</text>
</comment>
<dbReference type="Proteomes" id="UP000294555">
    <property type="component" value="Unassembled WGS sequence"/>
</dbReference>
<accession>A0A4R1NCW9</accession>
<name>A0A4R1NCW9_9GAMM</name>
<sequence>MYLIVIYWFCAYFAALPEIVEMSLEKRIINGTTT</sequence>
<reference evidence="1 2" key="1">
    <citation type="submission" date="2019-02" db="EMBL/GenBank/DDBJ databases">
        <title>Investigation of anaerobic lignin degradation for improved lignocellulosic biofuels.</title>
        <authorList>
            <person name="Deangelis K."/>
        </authorList>
    </citation>
    <scope>NUCLEOTIDE SEQUENCE [LARGE SCALE GENOMIC DNA]</scope>
    <source>
        <strain evidence="1 2">159R</strain>
    </source>
</reference>
<evidence type="ECO:0000313" key="1">
    <source>
        <dbReference type="EMBL" id="TCL05405.1"/>
    </source>
</evidence>
<proteinExistence type="predicted"/>
<evidence type="ECO:0000313" key="2">
    <source>
        <dbReference type="Proteomes" id="UP000294555"/>
    </source>
</evidence>
<keyword evidence="2" id="KW-1185">Reference proteome</keyword>